<dbReference type="STRING" id="549386.SAMN02927923_01245"/>
<protein>
    <submittedName>
        <fullName evidence="2">Uncharacterized protein</fullName>
    </submittedName>
</protein>
<organism evidence="2 3">
    <name type="scientific">Microvirga guangxiensis</name>
    <dbReference type="NCBI Taxonomy" id="549386"/>
    <lineage>
        <taxon>Bacteria</taxon>
        <taxon>Pseudomonadati</taxon>
        <taxon>Pseudomonadota</taxon>
        <taxon>Alphaproteobacteria</taxon>
        <taxon>Hyphomicrobiales</taxon>
        <taxon>Methylobacteriaceae</taxon>
        <taxon>Microvirga</taxon>
    </lineage>
</organism>
<evidence type="ECO:0000313" key="3">
    <source>
        <dbReference type="Proteomes" id="UP000199569"/>
    </source>
</evidence>
<feature type="signal peptide" evidence="1">
    <location>
        <begin position="1"/>
        <end position="26"/>
    </location>
</feature>
<proteinExistence type="predicted"/>
<dbReference type="EMBL" id="FMVJ01000003">
    <property type="protein sequence ID" value="SCY35056.1"/>
    <property type="molecule type" value="Genomic_DNA"/>
</dbReference>
<evidence type="ECO:0000313" key="2">
    <source>
        <dbReference type="EMBL" id="SCY35056.1"/>
    </source>
</evidence>
<evidence type="ECO:0000256" key="1">
    <source>
        <dbReference type="SAM" id="SignalP"/>
    </source>
</evidence>
<name>A0A1G5F6Z8_9HYPH</name>
<dbReference type="AlphaFoldDB" id="A0A1G5F6Z8"/>
<reference evidence="2 3" key="1">
    <citation type="submission" date="2016-10" db="EMBL/GenBank/DDBJ databases">
        <authorList>
            <person name="de Groot N.N."/>
        </authorList>
    </citation>
    <scope>NUCLEOTIDE SEQUENCE [LARGE SCALE GENOMIC DNA]</scope>
    <source>
        <strain evidence="2 3">CGMCC 1.7666</strain>
    </source>
</reference>
<accession>A0A1G5F6Z8</accession>
<sequence length="210" mass="22346">MIQASKIVSCGTALAAFLCTASIAWAATAPLGASGSWHETIRTRFEPQAGQTRVAGRVSSGLCFALSLPQEWRAHAEGSGTRLKAAFSDAELEVGLRSAHELRDMPQPDLASRDAALLQQDYESLLGRPAQSVSLASLSAGATRWSATWVDAYLPSGSHGMTVETLIVPLSSDWVLELSVTQVMEKERYEALLASVLSGLRVQRGSDCGV</sequence>
<keyword evidence="1" id="KW-0732">Signal</keyword>
<feature type="chain" id="PRO_5011746302" evidence="1">
    <location>
        <begin position="27"/>
        <end position="210"/>
    </location>
</feature>
<gene>
    <name evidence="2" type="ORF">SAMN02927923_01245</name>
</gene>
<keyword evidence="3" id="KW-1185">Reference proteome</keyword>
<dbReference type="Proteomes" id="UP000199569">
    <property type="component" value="Unassembled WGS sequence"/>
</dbReference>